<feature type="transmembrane region" description="Helical" evidence="7">
    <location>
        <begin position="305"/>
        <end position="330"/>
    </location>
</feature>
<feature type="transmembrane region" description="Helical" evidence="7">
    <location>
        <begin position="519"/>
        <end position="538"/>
    </location>
</feature>
<keyword evidence="6 7" id="KW-0472">Membrane</keyword>
<dbReference type="Pfam" id="PF03176">
    <property type="entry name" value="MMPL"/>
    <property type="match status" value="2"/>
</dbReference>
<evidence type="ECO:0000313" key="10">
    <source>
        <dbReference type="Proteomes" id="UP000254869"/>
    </source>
</evidence>
<name>A0A370HPW4_9NOCA</name>
<keyword evidence="10" id="KW-1185">Reference proteome</keyword>
<dbReference type="AlphaFoldDB" id="A0A370HPW4"/>
<evidence type="ECO:0000313" key="9">
    <source>
        <dbReference type="EMBL" id="RDI58944.1"/>
    </source>
</evidence>
<feature type="domain" description="Membrane transport protein MMPL" evidence="8">
    <location>
        <begin position="396"/>
        <end position="701"/>
    </location>
</feature>
<dbReference type="Proteomes" id="UP000254869">
    <property type="component" value="Unassembled WGS sequence"/>
</dbReference>
<evidence type="ECO:0000256" key="7">
    <source>
        <dbReference type="SAM" id="Phobius"/>
    </source>
</evidence>
<dbReference type="InterPro" id="IPR004869">
    <property type="entry name" value="MMPL_dom"/>
</dbReference>
<evidence type="ECO:0000256" key="1">
    <source>
        <dbReference type="ARBA" id="ARBA00004651"/>
    </source>
</evidence>
<feature type="transmembrane region" description="Helical" evidence="7">
    <location>
        <begin position="545"/>
        <end position="564"/>
    </location>
</feature>
<dbReference type="RefSeq" id="WP_068009898.1">
    <property type="nucleotide sequence ID" value="NZ_QQBC01000026.1"/>
</dbReference>
<dbReference type="PANTHER" id="PTHR33406:SF11">
    <property type="entry name" value="MEMBRANE PROTEIN SCO6666-RELATED"/>
    <property type="match status" value="1"/>
</dbReference>
<dbReference type="Gene3D" id="1.20.1640.10">
    <property type="entry name" value="Multidrug efflux transporter AcrB transmembrane domain"/>
    <property type="match status" value="2"/>
</dbReference>
<organism evidence="9 10">
    <name type="scientific">Nocardia pseudobrasiliensis</name>
    <dbReference type="NCBI Taxonomy" id="45979"/>
    <lineage>
        <taxon>Bacteria</taxon>
        <taxon>Bacillati</taxon>
        <taxon>Actinomycetota</taxon>
        <taxon>Actinomycetes</taxon>
        <taxon>Mycobacteriales</taxon>
        <taxon>Nocardiaceae</taxon>
        <taxon>Nocardia</taxon>
    </lineage>
</organism>
<keyword evidence="4 7" id="KW-0812">Transmembrane</keyword>
<feature type="transmembrane region" description="Helical" evidence="7">
    <location>
        <begin position="368"/>
        <end position="388"/>
    </location>
</feature>
<dbReference type="GO" id="GO:0005886">
    <property type="term" value="C:plasma membrane"/>
    <property type="evidence" value="ECO:0007669"/>
    <property type="project" value="UniProtKB-SubCell"/>
</dbReference>
<dbReference type="SUPFAM" id="SSF82866">
    <property type="entry name" value="Multidrug efflux transporter AcrB transmembrane domain"/>
    <property type="match status" value="2"/>
</dbReference>
<dbReference type="PANTHER" id="PTHR33406">
    <property type="entry name" value="MEMBRANE PROTEIN MJ1562-RELATED"/>
    <property type="match status" value="1"/>
</dbReference>
<proteinExistence type="inferred from homology"/>
<accession>A0A370HPW4</accession>
<evidence type="ECO:0000256" key="3">
    <source>
        <dbReference type="ARBA" id="ARBA00022475"/>
    </source>
</evidence>
<dbReference type="EMBL" id="QQBC01000026">
    <property type="protein sequence ID" value="RDI58944.1"/>
    <property type="molecule type" value="Genomic_DNA"/>
</dbReference>
<comment type="caution">
    <text evidence="9">The sequence shown here is derived from an EMBL/GenBank/DDBJ whole genome shotgun (WGS) entry which is preliminary data.</text>
</comment>
<keyword evidence="5 7" id="KW-1133">Transmembrane helix</keyword>
<evidence type="ECO:0000256" key="5">
    <source>
        <dbReference type="ARBA" id="ARBA00022989"/>
    </source>
</evidence>
<evidence type="ECO:0000256" key="4">
    <source>
        <dbReference type="ARBA" id="ARBA00022692"/>
    </source>
</evidence>
<feature type="transmembrane region" description="Helical" evidence="7">
    <location>
        <begin position="278"/>
        <end position="299"/>
    </location>
</feature>
<keyword evidence="3" id="KW-1003">Cell membrane</keyword>
<reference evidence="9 10" key="1">
    <citation type="submission" date="2018-07" db="EMBL/GenBank/DDBJ databases">
        <title>Genomic Encyclopedia of Type Strains, Phase IV (KMG-IV): sequencing the most valuable type-strain genomes for metagenomic binning, comparative biology and taxonomic classification.</title>
        <authorList>
            <person name="Goeker M."/>
        </authorList>
    </citation>
    <scope>NUCLEOTIDE SEQUENCE [LARGE SCALE GENOMIC DNA]</scope>
    <source>
        <strain evidence="9 10">DSM 44290</strain>
    </source>
</reference>
<evidence type="ECO:0000256" key="2">
    <source>
        <dbReference type="ARBA" id="ARBA00010157"/>
    </source>
</evidence>
<feature type="transmembrane region" description="Helical" evidence="7">
    <location>
        <begin position="229"/>
        <end position="250"/>
    </location>
</feature>
<feature type="domain" description="Membrane transport protein MMPL" evidence="8">
    <location>
        <begin position="44"/>
        <end position="366"/>
    </location>
</feature>
<evidence type="ECO:0000259" key="8">
    <source>
        <dbReference type="Pfam" id="PF03176"/>
    </source>
</evidence>
<gene>
    <name evidence="9" type="ORF">DFR76_1261</name>
</gene>
<dbReference type="InterPro" id="IPR050545">
    <property type="entry name" value="Mycobact_MmpL"/>
</dbReference>
<sequence length="712" mass="74689">MRAWSRLVTSYPRLVIALSVTPLLALGFWGFGVFDRMNLSGYDNPDSDSARVSRVLDERFGRAVPDVVVIYRAPAGKTVDDIGAAVIDRIRGVDPRLLARPIESYWTSAPALRNALVSSDRTEALAVATLAGPDARRLAEYPDVVAALRWEGDMKVSGWYATVSAYNVQAQHDLLLADSIALPLTLILLIVIFGSVVAAVLPLTVAGLAILGALSALRLISMVSDVSSFAVSLAAILGLGMGIDYSLFMVSRFREELARGREPEAAAVITVCTAGRTIVFSVALLVCAFAGFTAIPVAMCRSVGIAVSVSVGIAAALSVTAIPAVLTLLGGRVDALSWRRGAIARGENRSRRFWTAVAVAVTDRPWRVALLAVTILVILIWPCAGLRLGGITLNGLPPGNPTRVAQEAVASKFPLAGNGATVVLRATGQRPLSGDSVDAFTASVRHVPHVSEVLRVDQSNDLAVLQVVVAGQDFSSTSMGTVENLRRLPPPPGTTVLVGGSNAVLADTASAVAASLPEVIAIMIAATVVLLFVAFRSLVLPIKAVLMSLLGLTASLGVLAWLFQNDARASLLGATAGPLPAPSLAVMIAVIAGLSTDYETFLVSRIVEAHNSGASTSEAIRTGMGRTGRIITAAATLLILVTGAAGTSQIDIMKIAGVGMAVAIAIDATVVRMLLVPALVELMGEANWWFPRIPYFVRRRGSAVEEVPVRNR</sequence>
<feature type="transmembrane region" description="Helical" evidence="7">
    <location>
        <begin position="184"/>
        <end position="217"/>
    </location>
</feature>
<evidence type="ECO:0000256" key="6">
    <source>
        <dbReference type="ARBA" id="ARBA00023136"/>
    </source>
</evidence>
<feature type="transmembrane region" description="Helical" evidence="7">
    <location>
        <begin position="628"/>
        <end position="646"/>
    </location>
</feature>
<comment type="similarity">
    <text evidence="2">Belongs to the resistance-nodulation-cell division (RND) (TC 2.A.6) family. MmpL subfamily.</text>
</comment>
<protein>
    <submittedName>
        <fullName evidence="9">RND superfamily putative drug exporter</fullName>
    </submittedName>
</protein>
<feature type="transmembrane region" description="Helical" evidence="7">
    <location>
        <begin position="14"/>
        <end position="34"/>
    </location>
</feature>
<comment type="subcellular location">
    <subcellularLocation>
        <location evidence="1">Cell membrane</location>
        <topology evidence="1">Multi-pass membrane protein</topology>
    </subcellularLocation>
</comment>